<sequence length="109" mass="11906">MVVEEIGEQLLVGEAGHVQSAMSFDKPCTCSPSPTWVPHLLPSPSLSANQVLFISRSHCLSKTYQISLIEVETESEHQWVERSPGFAAPGLLLLLHNCGNVNESHGKIK</sequence>
<name>A0A9Q0H0P3_9MAGN</name>
<keyword evidence="2" id="KW-1185">Reference proteome</keyword>
<dbReference type="Proteomes" id="UP001141806">
    <property type="component" value="Unassembled WGS sequence"/>
</dbReference>
<dbReference type="EMBL" id="JAMYWD010000011">
    <property type="protein sequence ID" value="KAJ4955452.1"/>
    <property type="molecule type" value="Genomic_DNA"/>
</dbReference>
<gene>
    <name evidence="1" type="ORF">NE237_012235</name>
</gene>
<protein>
    <submittedName>
        <fullName evidence="1">Uncharacterized protein</fullName>
    </submittedName>
</protein>
<accession>A0A9Q0H0P3</accession>
<reference evidence="1" key="1">
    <citation type="journal article" date="2023" name="Plant J.">
        <title>The genome of the king protea, Protea cynaroides.</title>
        <authorList>
            <person name="Chang J."/>
            <person name="Duong T.A."/>
            <person name="Schoeman C."/>
            <person name="Ma X."/>
            <person name="Roodt D."/>
            <person name="Barker N."/>
            <person name="Li Z."/>
            <person name="Van de Peer Y."/>
            <person name="Mizrachi E."/>
        </authorList>
    </citation>
    <scope>NUCLEOTIDE SEQUENCE</scope>
    <source>
        <tissue evidence="1">Young leaves</tissue>
    </source>
</reference>
<comment type="caution">
    <text evidence="1">The sequence shown here is derived from an EMBL/GenBank/DDBJ whole genome shotgun (WGS) entry which is preliminary data.</text>
</comment>
<organism evidence="1 2">
    <name type="scientific">Protea cynaroides</name>
    <dbReference type="NCBI Taxonomy" id="273540"/>
    <lineage>
        <taxon>Eukaryota</taxon>
        <taxon>Viridiplantae</taxon>
        <taxon>Streptophyta</taxon>
        <taxon>Embryophyta</taxon>
        <taxon>Tracheophyta</taxon>
        <taxon>Spermatophyta</taxon>
        <taxon>Magnoliopsida</taxon>
        <taxon>Proteales</taxon>
        <taxon>Proteaceae</taxon>
        <taxon>Protea</taxon>
    </lineage>
</organism>
<evidence type="ECO:0000313" key="2">
    <source>
        <dbReference type="Proteomes" id="UP001141806"/>
    </source>
</evidence>
<dbReference type="AlphaFoldDB" id="A0A9Q0H0P3"/>
<proteinExistence type="predicted"/>
<evidence type="ECO:0000313" key="1">
    <source>
        <dbReference type="EMBL" id="KAJ4955452.1"/>
    </source>
</evidence>